<evidence type="ECO:0000313" key="1">
    <source>
        <dbReference type="EMBL" id="AXI61429.1"/>
    </source>
</evidence>
<dbReference type="Proteomes" id="UP000253720">
    <property type="component" value="Chromosome"/>
</dbReference>
<dbReference type="KEGG" id="pke:DLD99_13430"/>
<proteinExistence type="predicted"/>
<evidence type="ECO:0000313" key="2">
    <source>
        <dbReference type="Proteomes" id="UP000253720"/>
    </source>
</evidence>
<dbReference type="RefSeq" id="WP_114882722.1">
    <property type="nucleotide sequence ID" value="NZ_CP029608.1"/>
</dbReference>
<gene>
    <name evidence="1" type="ORF">DLD99_13430</name>
</gene>
<dbReference type="AlphaFoldDB" id="A0A345RQ63"/>
<accession>A0A345RQ63</accession>
<sequence length="185" mass="20373">MIVILMRGATRLDPDLVSDGFRAVAAAHPKALFISGDCRFHEQGLRLAADAGLETFRLTALYDPEIIFGPCKANWLLNEHARLNGGDSLVGTYHKFACQLQGVIEAWPGRTLVLYFDLLMLEMAMAFLAGQGLSLLRVFSLYLDEQALAIFTRASFGEGGQWALLKSNVKPVDAFFAKPPLRLVT</sequence>
<keyword evidence="2" id="KW-1185">Reference proteome</keyword>
<reference evidence="1 2" key="1">
    <citation type="submission" date="2018-05" db="EMBL/GenBank/DDBJ databases">
        <title>Complete genome sequence of Pseudomonas kribbensis 46-2(T).</title>
        <authorList>
            <person name="Jeong H."/>
            <person name="Lee S.-G."/>
            <person name="Rha E."/>
            <person name="Kim H."/>
        </authorList>
    </citation>
    <scope>NUCLEOTIDE SEQUENCE [LARGE SCALE GENOMIC DNA]</scope>
    <source>
        <strain evidence="1 2">46-2</strain>
    </source>
</reference>
<dbReference type="EMBL" id="CP029608">
    <property type="protein sequence ID" value="AXI61429.1"/>
    <property type="molecule type" value="Genomic_DNA"/>
</dbReference>
<protein>
    <submittedName>
        <fullName evidence="1">Uncharacterized protein</fullName>
    </submittedName>
</protein>
<name>A0A345RQ63_9PSED</name>
<organism evidence="1 2">
    <name type="scientific">Pseudomonas kribbensis</name>
    <dbReference type="NCBI Taxonomy" id="1628086"/>
    <lineage>
        <taxon>Bacteria</taxon>
        <taxon>Pseudomonadati</taxon>
        <taxon>Pseudomonadota</taxon>
        <taxon>Gammaproteobacteria</taxon>
        <taxon>Pseudomonadales</taxon>
        <taxon>Pseudomonadaceae</taxon>
        <taxon>Pseudomonas</taxon>
    </lineage>
</organism>